<dbReference type="AlphaFoldDB" id="A0A0C9TYI0"/>
<dbReference type="EMBL" id="KN819337">
    <property type="protein sequence ID" value="KIJ15373.1"/>
    <property type="molecule type" value="Genomic_DNA"/>
</dbReference>
<reference evidence="3" key="2">
    <citation type="submission" date="2015-01" db="EMBL/GenBank/DDBJ databases">
        <title>Evolutionary Origins and Diversification of the Mycorrhizal Mutualists.</title>
        <authorList>
            <consortium name="DOE Joint Genome Institute"/>
            <consortium name="Mycorrhizal Genomics Consortium"/>
            <person name="Kohler A."/>
            <person name="Kuo A."/>
            <person name="Nagy L.G."/>
            <person name="Floudas D."/>
            <person name="Copeland A."/>
            <person name="Barry K.W."/>
            <person name="Cichocki N."/>
            <person name="Veneault-Fourrey C."/>
            <person name="LaButti K."/>
            <person name="Lindquist E.A."/>
            <person name="Lipzen A."/>
            <person name="Lundell T."/>
            <person name="Morin E."/>
            <person name="Murat C."/>
            <person name="Riley R."/>
            <person name="Ohm R."/>
            <person name="Sun H."/>
            <person name="Tunlid A."/>
            <person name="Henrissat B."/>
            <person name="Grigoriev I.V."/>
            <person name="Hibbett D.S."/>
            <person name="Martin F."/>
        </authorList>
    </citation>
    <scope>NUCLEOTIDE SEQUENCE [LARGE SCALE GENOMIC DNA]</scope>
    <source>
        <strain evidence="3">ATCC 200175</strain>
    </source>
</reference>
<dbReference type="HOGENOM" id="CLU_3069321_0_0_1"/>
<protein>
    <submittedName>
        <fullName evidence="2">Uncharacterized protein</fullName>
    </submittedName>
</protein>
<name>A0A0C9TYI0_PAXIN</name>
<keyword evidence="3" id="KW-1185">Reference proteome</keyword>
<feature type="region of interest" description="Disordered" evidence="1">
    <location>
        <begin position="1"/>
        <end position="32"/>
    </location>
</feature>
<dbReference type="Proteomes" id="UP000053647">
    <property type="component" value="Unassembled WGS sequence"/>
</dbReference>
<reference evidence="2 3" key="1">
    <citation type="submission" date="2014-06" db="EMBL/GenBank/DDBJ databases">
        <authorList>
            <consortium name="DOE Joint Genome Institute"/>
            <person name="Kuo A."/>
            <person name="Kohler A."/>
            <person name="Nagy L.G."/>
            <person name="Floudas D."/>
            <person name="Copeland A."/>
            <person name="Barry K.W."/>
            <person name="Cichocki N."/>
            <person name="Veneault-Fourrey C."/>
            <person name="LaButti K."/>
            <person name="Lindquist E.A."/>
            <person name="Lipzen A."/>
            <person name="Lundell T."/>
            <person name="Morin E."/>
            <person name="Murat C."/>
            <person name="Sun H."/>
            <person name="Tunlid A."/>
            <person name="Henrissat B."/>
            <person name="Grigoriev I.V."/>
            <person name="Hibbett D.S."/>
            <person name="Martin F."/>
            <person name="Nordberg H.P."/>
            <person name="Cantor M.N."/>
            <person name="Hua S.X."/>
        </authorList>
    </citation>
    <scope>NUCLEOTIDE SEQUENCE [LARGE SCALE GENOMIC DNA]</scope>
    <source>
        <strain evidence="2 3">ATCC 200175</strain>
    </source>
</reference>
<organism evidence="2 3">
    <name type="scientific">Paxillus involutus ATCC 200175</name>
    <dbReference type="NCBI Taxonomy" id="664439"/>
    <lineage>
        <taxon>Eukaryota</taxon>
        <taxon>Fungi</taxon>
        <taxon>Dikarya</taxon>
        <taxon>Basidiomycota</taxon>
        <taxon>Agaricomycotina</taxon>
        <taxon>Agaricomycetes</taxon>
        <taxon>Agaricomycetidae</taxon>
        <taxon>Boletales</taxon>
        <taxon>Paxilineae</taxon>
        <taxon>Paxillaceae</taxon>
        <taxon>Paxillus</taxon>
    </lineage>
</organism>
<evidence type="ECO:0000313" key="2">
    <source>
        <dbReference type="EMBL" id="KIJ15373.1"/>
    </source>
</evidence>
<feature type="compositionally biased region" description="Basic and acidic residues" evidence="1">
    <location>
        <begin position="16"/>
        <end position="29"/>
    </location>
</feature>
<proteinExistence type="predicted"/>
<feature type="compositionally biased region" description="Polar residues" evidence="1">
    <location>
        <begin position="1"/>
        <end position="12"/>
    </location>
</feature>
<gene>
    <name evidence="2" type="ORF">PAXINDRAFT_11916</name>
</gene>
<evidence type="ECO:0000256" key="1">
    <source>
        <dbReference type="SAM" id="MobiDB-lite"/>
    </source>
</evidence>
<evidence type="ECO:0000313" key="3">
    <source>
        <dbReference type="Proteomes" id="UP000053647"/>
    </source>
</evidence>
<accession>A0A0C9TYI0</accession>
<sequence length="53" mass="6220">MHTSLVQPQTARQPPRQHDDSDDSDKPATEPRMQIMMQMIQIMEPQNARSYDH</sequence>